<feature type="region of interest" description="Disordered" evidence="17">
    <location>
        <begin position="1048"/>
        <end position="1117"/>
    </location>
</feature>
<evidence type="ECO:0000256" key="17">
    <source>
        <dbReference type="SAM" id="MobiDB-lite"/>
    </source>
</evidence>
<comment type="similarity">
    <text evidence="15">Belongs to the calcium channel alpha-1 subunit (TC 1.A.1.11) family.</text>
</comment>
<dbReference type="Proteomes" id="UP000749646">
    <property type="component" value="Unassembled WGS sequence"/>
</dbReference>
<accession>A0A9P6SMQ0</accession>
<keyword evidence="4" id="KW-0597">Phosphoprotein</keyword>
<keyword evidence="10 18" id="KW-1133">Transmembrane helix</keyword>
<evidence type="ECO:0000256" key="18">
    <source>
        <dbReference type="SAM" id="Phobius"/>
    </source>
</evidence>
<evidence type="ECO:0000313" key="21">
    <source>
        <dbReference type="Proteomes" id="UP000749646"/>
    </source>
</evidence>
<evidence type="ECO:0000313" key="20">
    <source>
        <dbReference type="EMBL" id="KAF9983243.1"/>
    </source>
</evidence>
<feature type="transmembrane region" description="Helical" evidence="18">
    <location>
        <begin position="312"/>
        <end position="338"/>
    </location>
</feature>
<keyword evidence="7 18" id="KW-0812">Transmembrane</keyword>
<evidence type="ECO:0000256" key="15">
    <source>
        <dbReference type="ARBA" id="ARBA00061395"/>
    </source>
</evidence>
<feature type="region of interest" description="Disordered" evidence="17">
    <location>
        <begin position="1155"/>
        <end position="1185"/>
    </location>
</feature>
<evidence type="ECO:0000256" key="4">
    <source>
        <dbReference type="ARBA" id="ARBA00022553"/>
    </source>
</evidence>
<name>A0A9P6SMQ0_9FUNG</name>
<organism evidence="20 21">
    <name type="scientific">Modicella reniformis</name>
    <dbReference type="NCBI Taxonomy" id="1440133"/>
    <lineage>
        <taxon>Eukaryota</taxon>
        <taxon>Fungi</taxon>
        <taxon>Fungi incertae sedis</taxon>
        <taxon>Mucoromycota</taxon>
        <taxon>Mortierellomycotina</taxon>
        <taxon>Mortierellomycetes</taxon>
        <taxon>Mortierellales</taxon>
        <taxon>Mortierellaceae</taxon>
        <taxon>Modicella</taxon>
    </lineage>
</organism>
<evidence type="ECO:0000256" key="13">
    <source>
        <dbReference type="ARBA" id="ARBA00023180"/>
    </source>
</evidence>
<keyword evidence="3" id="KW-1003">Cell membrane</keyword>
<evidence type="ECO:0000256" key="12">
    <source>
        <dbReference type="ARBA" id="ARBA00023136"/>
    </source>
</evidence>
<comment type="caution">
    <text evidence="20">The sequence shown here is derived from an EMBL/GenBank/DDBJ whole genome shotgun (WGS) entry which is preliminary data.</text>
</comment>
<dbReference type="InterPro" id="IPR002048">
    <property type="entry name" value="EF_hand_dom"/>
</dbReference>
<evidence type="ECO:0000259" key="19">
    <source>
        <dbReference type="PROSITE" id="PS50222"/>
    </source>
</evidence>
<evidence type="ECO:0000256" key="2">
    <source>
        <dbReference type="ARBA" id="ARBA00022448"/>
    </source>
</evidence>
<keyword evidence="5" id="KW-0109">Calcium transport</keyword>
<comment type="subcellular location">
    <subcellularLocation>
        <location evidence="1">Cell membrane</location>
        <topology evidence="1">Multi-pass membrane protein</topology>
    </subcellularLocation>
</comment>
<dbReference type="InterPro" id="IPR027359">
    <property type="entry name" value="Volt_channel_dom_sf"/>
</dbReference>
<gene>
    <name evidence="20" type="primary">CCH1_2</name>
    <name evidence="20" type="ORF">BGZ65_002013</name>
</gene>
<keyword evidence="14" id="KW-0407">Ion channel</keyword>
<feature type="compositionally biased region" description="Polar residues" evidence="17">
    <location>
        <begin position="1163"/>
        <end position="1173"/>
    </location>
</feature>
<dbReference type="SUPFAM" id="SSF81324">
    <property type="entry name" value="Voltage-gated potassium channels"/>
    <property type="match status" value="2"/>
</dbReference>
<evidence type="ECO:0000256" key="11">
    <source>
        <dbReference type="ARBA" id="ARBA00023065"/>
    </source>
</evidence>
<dbReference type="InterPro" id="IPR005821">
    <property type="entry name" value="Ion_trans_dom"/>
</dbReference>
<keyword evidence="12 18" id="KW-0472">Membrane</keyword>
<dbReference type="PANTHER" id="PTHR45628:SF7">
    <property type="entry name" value="VOLTAGE-DEPENDENT CALCIUM CHANNEL TYPE A SUBUNIT ALPHA-1"/>
    <property type="match status" value="1"/>
</dbReference>
<dbReference type="AlphaFoldDB" id="A0A9P6SMQ0"/>
<protein>
    <recommendedName>
        <fullName evidence="16">Calcium-channel protein CCH1</fullName>
    </recommendedName>
</protein>
<keyword evidence="2" id="KW-0813">Transport</keyword>
<proteinExistence type="inferred from homology"/>
<sequence length="1185" mass="135031">MLIAIIMENFEGEKEEAKHAQQIQDYAARRDYPKDKERQFVLYLQSYLKRYTKSIGGLARQFLLGDNELFHGVEKDPVLDASTPPRNQRRESSHSDHGFVPHYKPLDHHKIDEVEDFKMFYPSAQQRHENLETTQNAVPLGTTGSRSLFIFGPQNKFRQFLQQFVVHGKGSRIEGRDHNVMLSRPFNIFITLAILASVIFAFTTTPVWRYHQTLMDPEAQYVMKIAEYVFLAIFTTEFLIRVIADGFIFTPDAYLRTLWNQIDFFVLLSLYAPLVTDITNSQGTSRFFRSLKSLRALRLINQSVYIKDTFHAVLVAGFPQLFDASMLCMALLVPFAIYGMRLFSGLFFQCNDDSEDIKSINDCVGTFQKSSLTIPRVWSNSNQYSFDNFGASFLVLFEIVSQEGWSGVMETARNIVGLGLQPAQDASRYNGIFFLVFNLAGGYFVTSLFVAIVIENYTKRTGTAFMTADQRRWMDLKKLLRGIKMSKATQIPPANPVRAICFNIASPKRGWFARLLTVITILNAIALATEHVNSPAEGPKNWIFMAFLLVYMFEILAKICGLGWHAYRVNRWNLYNGAVSIIALLVTVMRICGLSWQPLVQTQKLFLTAILFRLVPRSDSLNQLFMTMAASIGSISSLLAVWLVVFAVYGIMFMEIFGLTAYGPNGSEHVNFRNIGKTLLMMVRMSTGEGWNDLMHDFRVEKPNCVNRPDNYLFSDCGSTAWAYALFITFNVISMYIFTSMFIVVVMHNFSYVYQIAPGFSLITREEIRGYKRVWAEIDMGHTGYIQKQDLARFLGKLRGIFDVRTYNDEHSLVKLQSRLETAKPNFVNKSARELTTPITAARANTKKKILILSRASRRLAKINRNEKPKDENSDARMKLVDKLDQDYNLDAFNSAIANLDKVEARRKRRVYNFLYTDVVMSMDPIPETVFTKAKRLFRWGTANLRGGGNQTGGAVQATMADDYEMGQLGEDTEPLKGISFQKMLMILAHYRLVEDDHCLSIGDQLRHRQKMDWLHAHVNVVDVKSILLTMFLRRRFLKYYREVQSIHARTKQTPPSSPLTEPVGGDSSSSSSRAQVDAGMRVRINTGDSSQVASVASTSRTAIKKSEEQLDPEQAEAQIRDLRSEWRSFTLGYDLMVNDANQTQAMVTETFHDQTIDDSSDGPRSNNGSGIRQQREEVLGIDYL</sequence>
<feature type="compositionally biased region" description="Basic and acidic residues" evidence="17">
    <location>
        <begin position="88"/>
        <end position="104"/>
    </location>
</feature>
<feature type="transmembrane region" description="Helical" evidence="18">
    <location>
        <begin position="228"/>
        <end position="249"/>
    </location>
</feature>
<dbReference type="PROSITE" id="PS50222">
    <property type="entry name" value="EF_HAND_2"/>
    <property type="match status" value="1"/>
</dbReference>
<evidence type="ECO:0000256" key="6">
    <source>
        <dbReference type="ARBA" id="ARBA00022673"/>
    </source>
</evidence>
<feature type="region of interest" description="Disordered" evidence="17">
    <location>
        <begin position="77"/>
        <end position="104"/>
    </location>
</feature>
<dbReference type="Gene3D" id="1.10.287.70">
    <property type="match status" value="2"/>
</dbReference>
<evidence type="ECO:0000256" key="3">
    <source>
        <dbReference type="ARBA" id="ARBA00022475"/>
    </source>
</evidence>
<reference evidence="20" key="1">
    <citation type="journal article" date="2020" name="Fungal Divers.">
        <title>Resolving the Mortierellaceae phylogeny through synthesis of multi-gene phylogenetics and phylogenomics.</title>
        <authorList>
            <person name="Vandepol N."/>
            <person name="Liber J."/>
            <person name="Desiro A."/>
            <person name="Na H."/>
            <person name="Kennedy M."/>
            <person name="Barry K."/>
            <person name="Grigoriev I.V."/>
            <person name="Miller A.N."/>
            <person name="O'Donnell K."/>
            <person name="Stajich J.E."/>
            <person name="Bonito G."/>
        </authorList>
    </citation>
    <scope>NUCLEOTIDE SEQUENCE</scope>
    <source>
        <strain evidence="20">MES-2147</strain>
    </source>
</reference>
<evidence type="ECO:0000256" key="8">
    <source>
        <dbReference type="ARBA" id="ARBA00022837"/>
    </source>
</evidence>
<evidence type="ECO:0000256" key="7">
    <source>
        <dbReference type="ARBA" id="ARBA00022692"/>
    </source>
</evidence>
<feature type="transmembrane region" description="Helical" evidence="18">
    <location>
        <begin position="511"/>
        <end position="529"/>
    </location>
</feature>
<evidence type="ECO:0000256" key="9">
    <source>
        <dbReference type="ARBA" id="ARBA00022882"/>
    </source>
</evidence>
<dbReference type="OrthoDB" id="416585at2759"/>
<dbReference type="GO" id="GO:0098703">
    <property type="term" value="P:calcium ion import across plasma membrane"/>
    <property type="evidence" value="ECO:0007669"/>
    <property type="project" value="TreeGrafter"/>
</dbReference>
<evidence type="ECO:0000256" key="1">
    <source>
        <dbReference type="ARBA" id="ARBA00004651"/>
    </source>
</evidence>
<feature type="transmembrane region" description="Helical" evidence="18">
    <location>
        <begin position="721"/>
        <end position="747"/>
    </location>
</feature>
<evidence type="ECO:0000256" key="10">
    <source>
        <dbReference type="ARBA" id="ARBA00022989"/>
    </source>
</evidence>
<evidence type="ECO:0000256" key="16">
    <source>
        <dbReference type="ARBA" id="ARBA00067459"/>
    </source>
</evidence>
<feature type="transmembrane region" description="Helical" evidence="18">
    <location>
        <begin position="186"/>
        <end position="208"/>
    </location>
</feature>
<dbReference type="GO" id="GO:0008331">
    <property type="term" value="F:high voltage-gated calcium channel activity"/>
    <property type="evidence" value="ECO:0007669"/>
    <property type="project" value="TreeGrafter"/>
</dbReference>
<dbReference type="FunFam" id="1.10.287.70:FF:000093">
    <property type="entry name" value="Calcium channel subunit Cch1"/>
    <property type="match status" value="1"/>
</dbReference>
<feature type="transmembrane region" description="Helical" evidence="18">
    <location>
        <begin position="574"/>
        <end position="596"/>
    </location>
</feature>
<dbReference type="Pfam" id="PF00520">
    <property type="entry name" value="Ion_trans"/>
    <property type="match status" value="2"/>
</dbReference>
<evidence type="ECO:0000256" key="14">
    <source>
        <dbReference type="ARBA" id="ARBA00023303"/>
    </source>
</evidence>
<feature type="transmembrane region" description="Helical" evidence="18">
    <location>
        <begin position="541"/>
        <end position="562"/>
    </location>
</feature>
<keyword evidence="21" id="KW-1185">Reference proteome</keyword>
<dbReference type="PANTHER" id="PTHR45628">
    <property type="entry name" value="VOLTAGE-DEPENDENT CALCIUM CHANNEL TYPE A SUBUNIT ALPHA-1"/>
    <property type="match status" value="1"/>
</dbReference>
<dbReference type="Gene3D" id="1.20.120.350">
    <property type="entry name" value="Voltage-gated potassium channels. Chain C"/>
    <property type="match status" value="2"/>
</dbReference>
<dbReference type="EMBL" id="JAAAHW010003498">
    <property type="protein sequence ID" value="KAF9983243.1"/>
    <property type="molecule type" value="Genomic_DNA"/>
</dbReference>
<keyword evidence="8" id="KW-0106">Calcium</keyword>
<keyword evidence="9" id="KW-0851">Voltage-gated channel</keyword>
<dbReference type="InterPro" id="IPR050599">
    <property type="entry name" value="VDCC_alpha-1_subunit"/>
</dbReference>
<feature type="transmembrane region" description="Helical" evidence="18">
    <location>
        <begin position="624"/>
        <end position="649"/>
    </location>
</feature>
<dbReference type="GO" id="GO:0005891">
    <property type="term" value="C:voltage-gated calcium channel complex"/>
    <property type="evidence" value="ECO:0007669"/>
    <property type="project" value="TreeGrafter"/>
</dbReference>
<feature type="domain" description="EF-hand" evidence="19">
    <location>
        <begin position="766"/>
        <end position="801"/>
    </location>
</feature>
<feature type="compositionally biased region" description="Polar residues" evidence="17">
    <location>
        <begin position="1087"/>
        <end position="1102"/>
    </location>
</feature>
<feature type="transmembrane region" description="Helical" evidence="18">
    <location>
        <begin position="432"/>
        <end position="454"/>
    </location>
</feature>
<dbReference type="GO" id="GO:0005509">
    <property type="term" value="F:calcium ion binding"/>
    <property type="evidence" value="ECO:0007669"/>
    <property type="project" value="InterPro"/>
</dbReference>
<keyword evidence="11" id="KW-0406">Ion transport</keyword>
<keyword evidence="13" id="KW-0325">Glycoprotein</keyword>
<evidence type="ECO:0000256" key="5">
    <source>
        <dbReference type="ARBA" id="ARBA00022568"/>
    </source>
</evidence>
<keyword evidence="6" id="KW-0107">Calcium channel</keyword>